<dbReference type="OMA" id="AVQNDFA"/>
<reference evidence="5" key="2">
    <citation type="journal article" date="2009" name="Fungal Genet. Biol.">
        <title>The 2008 update of the Aspergillus nidulans genome annotation: a community effort.</title>
        <authorList>
            <person name="Wortman J.R."/>
            <person name="Gilsenan J.M."/>
            <person name="Joardar V."/>
            <person name="Deegan J."/>
            <person name="Clutterbuck J."/>
            <person name="Andersen M.R."/>
            <person name="Archer D."/>
            <person name="Bencina M."/>
            <person name="Braus G."/>
            <person name="Coutinho P."/>
            <person name="von Dohren H."/>
            <person name="Doonan J."/>
            <person name="Driessen A.J."/>
            <person name="Durek P."/>
            <person name="Espeso E."/>
            <person name="Fekete E."/>
            <person name="Flipphi M."/>
            <person name="Estrada C.G."/>
            <person name="Geysens S."/>
            <person name="Goldman G."/>
            <person name="de Groot P.W."/>
            <person name="Hansen K."/>
            <person name="Harris S.D."/>
            <person name="Heinekamp T."/>
            <person name="Helmstaedt K."/>
            <person name="Henrissat B."/>
            <person name="Hofmann G."/>
            <person name="Homan T."/>
            <person name="Horio T."/>
            <person name="Horiuchi H."/>
            <person name="James S."/>
            <person name="Jones M."/>
            <person name="Karaffa L."/>
            <person name="Karanyi Z."/>
            <person name="Kato M."/>
            <person name="Keller N."/>
            <person name="Kelly D.E."/>
            <person name="Kiel J.A."/>
            <person name="Kim J.M."/>
            <person name="van der Klei I.J."/>
            <person name="Klis F.M."/>
            <person name="Kovalchuk A."/>
            <person name="Krasevec N."/>
            <person name="Kubicek C.P."/>
            <person name="Liu B."/>
            <person name="Maccabe A."/>
            <person name="Meyer V."/>
            <person name="Mirabito P."/>
            <person name="Miskei M."/>
            <person name="Mos M."/>
            <person name="Mullins J."/>
            <person name="Nelson D.R."/>
            <person name="Nielsen J."/>
            <person name="Oakley B.R."/>
            <person name="Osmani S.A."/>
            <person name="Pakula T."/>
            <person name="Paszewski A."/>
            <person name="Paulsen I."/>
            <person name="Pilsyk S."/>
            <person name="Pocsi I."/>
            <person name="Punt P.J."/>
            <person name="Ram A.F."/>
            <person name="Ren Q."/>
            <person name="Robellet X."/>
            <person name="Robson G."/>
            <person name="Seiboth B."/>
            <person name="van Solingen P."/>
            <person name="Specht T."/>
            <person name="Sun J."/>
            <person name="Taheri-Talesh N."/>
            <person name="Takeshita N."/>
            <person name="Ussery D."/>
            <person name="vanKuyk P.A."/>
            <person name="Visser H."/>
            <person name="van de Vondervoort P.J."/>
            <person name="de Vries R.P."/>
            <person name="Walton J."/>
            <person name="Xiang X."/>
            <person name="Xiong Y."/>
            <person name="Zeng A.P."/>
            <person name="Brandt B.W."/>
            <person name="Cornell M.J."/>
            <person name="van den Hondel C.A."/>
            <person name="Visser J."/>
            <person name="Oliver S.G."/>
            <person name="Turner G."/>
        </authorList>
    </citation>
    <scope>GENOME REANNOTATION</scope>
    <source>
        <strain evidence="5">FGSC A4 / ATCC 38163 / CBS 112.46 / NRRL 194 / M139</strain>
    </source>
</reference>
<dbReference type="HOGENOM" id="CLU_029266_0_0_1"/>
<feature type="signal peptide" evidence="1">
    <location>
        <begin position="1"/>
        <end position="20"/>
    </location>
</feature>
<feature type="chain" id="PRO_5010314146" description="DUF1593-domain-containing protein" evidence="1">
    <location>
        <begin position="21"/>
        <end position="505"/>
    </location>
</feature>
<dbReference type="KEGG" id="ani:ANIA_07383"/>
<keyword evidence="5" id="KW-1185">Reference proteome</keyword>
<accession>Q5AWE7</accession>
<sequence length="505" mass="56674">MRLTHCLCMLSLLATATATAYTNRSSMPRTVVTTDLEQDDLASLIRYLLYTNEIDTHGIIYSSSRYHWSGDGNGTRFFLPDREYETTQWTWRWTGTRTVQDIVLKAYAEVWPNLNIHDPFYPSPDELLAMVKIGNIDFEGEMEKDTEGSDFIRELLLDDSDSRTLYLQAWGGTNTIARALKSIEYEYSSSSTWNETRAAVSRKAVILASGFQDNTYVDYIAPNWPALRVEDFSAAYSLWAYNCEKGEGNTLGLPDNNVYFTGNWTKAYVQKGPLGSLYRSWLDGQRMPGDLLDVFGNLAWYAGTKQRCYPLEPYAFLSEGDNVVFNPLINTGLQDPANPALASWGGRSKQKSSSPDLWVLVDDEKNATGAADSEYTYTRWIAPIQNDFAARIQWTLEANYTRANHAPEVRILNGTYVSAPPGSTIILAGEVSDPDDDTVKTSWWQYLEEGTYEDSVEVTELAGHQASVAIPEDASKGQTISIILQGTDDGEFPLTRYARVFIHVG</sequence>
<proteinExistence type="predicted"/>
<organism evidence="4 5">
    <name type="scientific">Emericella nidulans (strain FGSC A4 / ATCC 38163 / CBS 112.46 / NRRL 194 / M139)</name>
    <name type="common">Aspergillus nidulans</name>
    <dbReference type="NCBI Taxonomy" id="227321"/>
    <lineage>
        <taxon>Eukaryota</taxon>
        <taxon>Fungi</taxon>
        <taxon>Dikarya</taxon>
        <taxon>Ascomycota</taxon>
        <taxon>Pezizomycotina</taxon>
        <taxon>Eurotiomycetes</taxon>
        <taxon>Eurotiomycetidae</taxon>
        <taxon>Eurotiales</taxon>
        <taxon>Aspergillaceae</taxon>
        <taxon>Aspergillus</taxon>
        <taxon>Aspergillus subgen. Nidulantes</taxon>
    </lineage>
</organism>
<dbReference type="InterPro" id="IPR048527">
    <property type="entry name" value="Sde182_C"/>
</dbReference>
<evidence type="ECO:0000256" key="1">
    <source>
        <dbReference type="SAM" id="SignalP"/>
    </source>
</evidence>
<dbReference type="EMBL" id="BN001304">
    <property type="protein sequence ID" value="CBF78492.1"/>
    <property type="molecule type" value="Genomic_DNA"/>
</dbReference>
<evidence type="ECO:0000313" key="4">
    <source>
        <dbReference type="EMBL" id="CBF78492.1"/>
    </source>
</evidence>
<evidence type="ECO:0000313" key="5">
    <source>
        <dbReference type="Proteomes" id="UP000000560"/>
    </source>
</evidence>
<keyword evidence="1" id="KW-0732">Signal</keyword>
<dbReference type="InParanoid" id="Q5AWE7"/>
<dbReference type="GeneID" id="2869836"/>
<feature type="domain" description="Cellulose-binding Sde182 nucleoside hydrolase-like" evidence="2">
    <location>
        <begin position="29"/>
        <end position="347"/>
    </location>
</feature>
<dbReference type="GO" id="GO:0016799">
    <property type="term" value="F:hydrolase activity, hydrolyzing N-glycosyl compounds"/>
    <property type="evidence" value="ECO:0007669"/>
    <property type="project" value="InterPro"/>
</dbReference>
<dbReference type="Pfam" id="PF07632">
    <property type="entry name" value="Sde182_NH-like"/>
    <property type="match status" value="1"/>
</dbReference>
<reference evidence="5" key="1">
    <citation type="journal article" date="2005" name="Nature">
        <title>Sequencing of Aspergillus nidulans and comparative analysis with A. fumigatus and A. oryzae.</title>
        <authorList>
            <person name="Galagan J.E."/>
            <person name="Calvo S.E."/>
            <person name="Cuomo C."/>
            <person name="Ma L.J."/>
            <person name="Wortman J.R."/>
            <person name="Batzoglou S."/>
            <person name="Lee S.I."/>
            <person name="Basturkmen M."/>
            <person name="Spevak C.C."/>
            <person name="Clutterbuck J."/>
            <person name="Kapitonov V."/>
            <person name="Jurka J."/>
            <person name="Scazzocchio C."/>
            <person name="Farman M."/>
            <person name="Butler J."/>
            <person name="Purcell S."/>
            <person name="Harris S."/>
            <person name="Braus G.H."/>
            <person name="Draht O."/>
            <person name="Busch S."/>
            <person name="D'Enfert C."/>
            <person name="Bouchier C."/>
            <person name="Goldman G.H."/>
            <person name="Bell-Pedersen D."/>
            <person name="Griffiths-Jones S."/>
            <person name="Doonan J.H."/>
            <person name="Yu J."/>
            <person name="Vienken K."/>
            <person name="Pain A."/>
            <person name="Freitag M."/>
            <person name="Selker E.U."/>
            <person name="Archer D.B."/>
            <person name="Penalva M.A."/>
            <person name="Oakley B.R."/>
            <person name="Momany M."/>
            <person name="Tanaka T."/>
            <person name="Kumagai T."/>
            <person name="Asai K."/>
            <person name="Machida M."/>
            <person name="Nierman W.C."/>
            <person name="Denning D.W."/>
            <person name="Caddick M."/>
            <person name="Hynes M."/>
            <person name="Paoletti M."/>
            <person name="Fischer R."/>
            <person name="Miller B."/>
            <person name="Dyer P."/>
            <person name="Sachs M.S."/>
            <person name="Osmani S.A."/>
            <person name="Birren B.W."/>
        </authorList>
    </citation>
    <scope>NUCLEOTIDE SEQUENCE [LARGE SCALE GENOMIC DNA]</scope>
    <source>
        <strain evidence="5">FGSC A4 / ATCC 38163 / CBS 112.46 / NRRL 194 / M139</strain>
    </source>
</reference>
<dbReference type="InterPro" id="IPR013783">
    <property type="entry name" value="Ig-like_fold"/>
</dbReference>
<dbReference type="eggNOG" id="ENOG502QXBB">
    <property type="taxonomic scope" value="Eukaryota"/>
</dbReference>
<dbReference type="Pfam" id="PF21027">
    <property type="entry name" value="Sde0182_C"/>
    <property type="match status" value="1"/>
</dbReference>
<evidence type="ECO:0000259" key="2">
    <source>
        <dbReference type="Pfam" id="PF07632"/>
    </source>
</evidence>
<protein>
    <recommendedName>
        <fullName evidence="6">DUF1593-domain-containing protein</fullName>
    </recommendedName>
</protein>
<dbReference type="Gene3D" id="3.90.245.10">
    <property type="entry name" value="Ribonucleoside hydrolase-like"/>
    <property type="match status" value="1"/>
</dbReference>
<feature type="domain" description="Cellulose-binding Sde182 C-terminal" evidence="3">
    <location>
        <begin position="425"/>
        <end position="504"/>
    </location>
</feature>
<dbReference type="VEuPathDB" id="FungiDB:AN7383"/>
<evidence type="ECO:0008006" key="6">
    <source>
        <dbReference type="Google" id="ProtNLM"/>
    </source>
</evidence>
<dbReference type="InterPro" id="IPR011483">
    <property type="entry name" value="Sde182_NH-like"/>
</dbReference>
<evidence type="ECO:0000259" key="3">
    <source>
        <dbReference type="Pfam" id="PF21027"/>
    </source>
</evidence>
<gene>
    <name evidence="4" type="ORF">ANIA_07383</name>
</gene>
<accession>C8VCG2</accession>
<dbReference type="Gene3D" id="2.60.40.10">
    <property type="entry name" value="Immunoglobulins"/>
    <property type="match status" value="1"/>
</dbReference>
<dbReference type="OrthoDB" id="3592035at2759"/>
<dbReference type="AlphaFoldDB" id="Q5AWE7"/>
<dbReference type="RefSeq" id="XP_680652.1">
    <property type="nucleotide sequence ID" value="XM_675560.1"/>
</dbReference>
<dbReference type="InterPro" id="IPR036452">
    <property type="entry name" value="Ribo_hydro-like"/>
</dbReference>
<dbReference type="Proteomes" id="UP000000560">
    <property type="component" value="Chromosome IV"/>
</dbReference>
<name>Q5AWE7_EMENI</name>